<organism evidence="1">
    <name type="scientific">hydrothermal vent metagenome</name>
    <dbReference type="NCBI Taxonomy" id="652676"/>
    <lineage>
        <taxon>unclassified sequences</taxon>
        <taxon>metagenomes</taxon>
        <taxon>ecological metagenomes</taxon>
    </lineage>
</organism>
<gene>
    <name evidence="1" type="ORF">MNBD_GAMMA06-77</name>
</gene>
<proteinExistence type="predicted"/>
<dbReference type="AlphaFoldDB" id="A0A3B0WAJ2"/>
<dbReference type="EMBL" id="UOFD01000055">
    <property type="protein sequence ID" value="VAW52955.1"/>
    <property type="molecule type" value="Genomic_DNA"/>
</dbReference>
<reference evidence="1" key="1">
    <citation type="submission" date="2018-06" db="EMBL/GenBank/DDBJ databases">
        <authorList>
            <person name="Zhirakovskaya E."/>
        </authorList>
    </citation>
    <scope>NUCLEOTIDE SEQUENCE</scope>
</reference>
<evidence type="ECO:0000313" key="1">
    <source>
        <dbReference type="EMBL" id="VAW52955.1"/>
    </source>
</evidence>
<accession>A0A3B0WAJ2</accession>
<sequence>MAVFNRFLSNIFFIIVLLAAFLAVFNVQATDDEYLKQLELEVKNVHLDKSGQRTNNSAAHGRNAADNTKEKNWIGECDYADGMMPKNLPWEEFSSYLKQCSLATFVYYRRLVPELQHSVYDTYAETSTMKLSKLKKNILTYF</sequence>
<protein>
    <submittedName>
        <fullName evidence="1">Uncharacterized protein</fullName>
    </submittedName>
</protein>
<name>A0A3B0WAJ2_9ZZZZ</name>